<evidence type="ECO:0000256" key="3">
    <source>
        <dbReference type="ARBA" id="ARBA00022786"/>
    </source>
</evidence>
<keyword evidence="6 11" id="KW-0472">Membrane</keyword>
<name>A0A8E2JTU9_9PEZI</name>
<protein>
    <recommendedName>
        <fullName evidence="9">Coupling of ubiquitin conjugation to ER degradation protein 1</fullName>
    </recommendedName>
</protein>
<keyword evidence="5 11" id="KW-1133">Transmembrane helix</keyword>
<evidence type="ECO:0000256" key="4">
    <source>
        <dbReference type="ARBA" id="ARBA00022824"/>
    </source>
</evidence>
<evidence type="ECO:0000313" key="13">
    <source>
        <dbReference type="EMBL" id="OCL09273.1"/>
    </source>
</evidence>
<organism evidence="13 14">
    <name type="scientific">Glonium stellatum</name>
    <dbReference type="NCBI Taxonomy" id="574774"/>
    <lineage>
        <taxon>Eukaryota</taxon>
        <taxon>Fungi</taxon>
        <taxon>Dikarya</taxon>
        <taxon>Ascomycota</taxon>
        <taxon>Pezizomycotina</taxon>
        <taxon>Dothideomycetes</taxon>
        <taxon>Pleosporomycetidae</taxon>
        <taxon>Gloniales</taxon>
        <taxon>Gloniaceae</taxon>
        <taxon>Glonium</taxon>
    </lineage>
</organism>
<evidence type="ECO:0000256" key="11">
    <source>
        <dbReference type="SAM" id="Phobius"/>
    </source>
</evidence>
<dbReference type="Proteomes" id="UP000250140">
    <property type="component" value="Unassembled WGS sequence"/>
</dbReference>
<feature type="compositionally biased region" description="Polar residues" evidence="10">
    <location>
        <begin position="103"/>
        <end position="112"/>
    </location>
</feature>
<dbReference type="CDD" id="cd14424">
    <property type="entry name" value="CUE_Cue1p_like"/>
    <property type="match status" value="1"/>
</dbReference>
<comment type="similarity">
    <text evidence="8">Belongs to the CUE1 family.</text>
</comment>
<reference evidence="13 14" key="1">
    <citation type="journal article" date="2016" name="Nat. Commun.">
        <title>Ectomycorrhizal ecology is imprinted in the genome of the dominant symbiotic fungus Cenococcum geophilum.</title>
        <authorList>
            <consortium name="DOE Joint Genome Institute"/>
            <person name="Peter M."/>
            <person name="Kohler A."/>
            <person name="Ohm R.A."/>
            <person name="Kuo A."/>
            <person name="Krutzmann J."/>
            <person name="Morin E."/>
            <person name="Arend M."/>
            <person name="Barry K.W."/>
            <person name="Binder M."/>
            <person name="Choi C."/>
            <person name="Clum A."/>
            <person name="Copeland A."/>
            <person name="Grisel N."/>
            <person name="Haridas S."/>
            <person name="Kipfer T."/>
            <person name="LaButti K."/>
            <person name="Lindquist E."/>
            <person name="Lipzen A."/>
            <person name="Maire R."/>
            <person name="Meier B."/>
            <person name="Mihaltcheva S."/>
            <person name="Molinier V."/>
            <person name="Murat C."/>
            <person name="Poggeler S."/>
            <person name="Quandt C.A."/>
            <person name="Sperisen C."/>
            <person name="Tritt A."/>
            <person name="Tisserant E."/>
            <person name="Crous P.W."/>
            <person name="Henrissat B."/>
            <person name="Nehls U."/>
            <person name="Egli S."/>
            <person name="Spatafora J.W."/>
            <person name="Grigoriev I.V."/>
            <person name="Martin F.M."/>
        </authorList>
    </citation>
    <scope>NUCLEOTIDE SEQUENCE [LARGE SCALE GENOMIC DNA]</scope>
    <source>
        <strain evidence="13 14">CBS 207.34</strain>
    </source>
</reference>
<dbReference type="InterPro" id="IPR003892">
    <property type="entry name" value="CUE"/>
</dbReference>
<dbReference type="PROSITE" id="PS51140">
    <property type="entry name" value="CUE"/>
    <property type="match status" value="1"/>
</dbReference>
<comment type="subcellular location">
    <subcellularLocation>
        <location evidence="7">Endomembrane system</location>
        <topology evidence="7">Single-pass membrane protein</topology>
    </subcellularLocation>
    <subcellularLocation>
        <location evidence="1">Endoplasmic reticulum membrane</location>
    </subcellularLocation>
</comment>
<sequence length="189" mass="21512">MSEQTLNIPQILVFLVITFLLIRWLFSKPSGSSTRLPAGQSRGFRVNPAHVDQLSQMFPQLSRRDIMWDLQRNGGNVATTTERVLSGRALEVPPPSFQPPNLRPSNPTSRTATPPLRPAHTDLITRYNLASKINTPFEASSSEPNVPKKAWSQDKDERQKLLQRRREEMILAARRKLEEKDRVKSTETS</sequence>
<dbReference type="FunFam" id="1.10.8.10:FF:000050">
    <property type="entry name" value="Related to AMFR protein"/>
    <property type="match status" value="1"/>
</dbReference>
<feature type="compositionally biased region" description="Pro residues" evidence="10">
    <location>
        <begin position="92"/>
        <end position="102"/>
    </location>
</feature>
<keyword evidence="4" id="KW-0256">Endoplasmic reticulum</keyword>
<dbReference type="InterPro" id="IPR009060">
    <property type="entry name" value="UBA-like_sf"/>
</dbReference>
<gene>
    <name evidence="13" type="ORF">AOQ84DRAFT_339182</name>
</gene>
<feature type="compositionally biased region" description="Basic and acidic residues" evidence="10">
    <location>
        <begin position="151"/>
        <end position="160"/>
    </location>
</feature>
<dbReference type="EMBL" id="KV749472">
    <property type="protein sequence ID" value="OCL09273.1"/>
    <property type="molecule type" value="Genomic_DNA"/>
</dbReference>
<evidence type="ECO:0000256" key="1">
    <source>
        <dbReference type="ARBA" id="ARBA00004586"/>
    </source>
</evidence>
<evidence type="ECO:0000256" key="9">
    <source>
        <dbReference type="ARBA" id="ARBA00072899"/>
    </source>
</evidence>
<evidence type="ECO:0000259" key="12">
    <source>
        <dbReference type="PROSITE" id="PS51140"/>
    </source>
</evidence>
<evidence type="ECO:0000256" key="5">
    <source>
        <dbReference type="ARBA" id="ARBA00022989"/>
    </source>
</evidence>
<evidence type="ECO:0000313" key="14">
    <source>
        <dbReference type="Proteomes" id="UP000250140"/>
    </source>
</evidence>
<evidence type="ECO:0000256" key="10">
    <source>
        <dbReference type="SAM" id="MobiDB-lite"/>
    </source>
</evidence>
<dbReference type="SMART" id="SM00546">
    <property type="entry name" value="CUE"/>
    <property type="match status" value="1"/>
</dbReference>
<feature type="transmembrane region" description="Helical" evidence="11">
    <location>
        <begin position="6"/>
        <end position="26"/>
    </location>
</feature>
<dbReference type="Pfam" id="PF02845">
    <property type="entry name" value="CUE"/>
    <property type="match status" value="1"/>
</dbReference>
<keyword evidence="2 11" id="KW-0812">Transmembrane</keyword>
<dbReference type="SUPFAM" id="SSF46934">
    <property type="entry name" value="UBA-like"/>
    <property type="match status" value="1"/>
</dbReference>
<accession>A0A8E2JTU9</accession>
<evidence type="ECO:0000256" key="6">
    <source>
        <dbReference type="ARBA" id="ARBA00023136"/>
    </source>
</evidence>
<dbReference type="AlphaFoldDB" id="A0A8E2JTU9"/>
<feature type="region of interest" description="Disordered" evidence="10">
    <location>
        <begin position="136"/>
        <end position="160"/>
    </location>
</feature>
<feature type="domain" description="CUE" evidence="12">
    <location>
        <begin position="46"/>
        <end position="89"/>
    </location>
</feature>
<keyword evidence="3" id="KW-0833">Ubl conjugation pathway</keyword>
<dbReference type="GO" id="GO:0043130">
    <property type="term" value="F:ubiquitin binding"/>
    <property type="evidence" value="ECO:0007669"/>
    <property type="project" value="InterPro"/>
</dbReference>
<keyword evidence="14" id="KW-1185">Reference proteome</keyword>
<dbReference type="GO" id="GO:0005789">
    <property type="term" value="C:endoplasmic reticulum membrane"/>
    <property type="evidence" value="ECO:0007669"/>
    <property type="project" value="UniProtKB-SubCell"/>
</dbReference>
<proteinExistence type="inferred from homology"/>
<dbReference type="Gene3D" id="1.10.8.10">
    <property type="entry name" value="DNA helicase RuvA subunit, C-terminal domain"/>
    <property type="match status" value="1"/>
</dbReference>
<evidence type="ECO:0000256" key="7">
    <source>
        <dbReference type="ARBA" id="ARBA00037847"/>
    </source>
</evidence>
<evidence type="ECO:0000256" key="8">
    <source>
        <dbReference type="ARBA" id="ARBA00061383"/>
    </source>
</evidence>
<evidence type="ECO:0000256" key="2">
    <source>
        <dbReference type="ARBA" id="ARBA00022692"/>
    </source>
</evidence>
<dbReference type="OrthoDB" id="3824970at2759"/>
<feature type="region of interest" description="Disordered" evidence="10">
    <location>
        <begin position="90"/>
        <end position="118"/>
    </location>
</feature>